<organism evidence="2 3">
    <name type="scientific">Tanacetum coccineum</name>
    <dbReference type="NCBI Taxonomy" id="301880"/>
    <lineage>
        <taxon>Eukaryota</taxon>
        <taxon>Viridiplantae</taxon>
        <taxon>Streptophyta</taxon>
        <taxon>Embryophyta</taxon>
        <taxon>Tracheophyta</taxon>
        <taxon>Spermatophyta</taxon>
        <taxon>Magnoliopsida</taxon>
        <taxon>eudicotyledons</taxon>
        <taxon>Gunneridae</taxon>
        <taxon>Pentapetalae</taxon>
        <taxon>asterids</taxon>
        <taxon>campanulids</taxon>
        <taxon>Asterales</taxon>
        <taxon>Asteraceae</taxon>
        <taxon>Asteroideae</taxon>
        <taxon>Anthemideae</taxon>
        <taxon>Anthemidinae</taxon>
        <taxon>Tanacetum</taxon>
    </lineage>
</organism>
<protein>
    <submittedName>
        <fullName evidence="2">Uncharacterized protein</fullName>
    </submittedName>
</protein>
<dbReference type="Proteomes" id="UP001151760">
    <property type="component" value="Unassembled WGS sequence"/>
</dbReference>
<reference evidence="2" key="1">
    <citation type="journal article" date="2022" name="Int. J. Mol. Sci.">
        <title>Draft Genome of Tanacetum Coccineum: Genomic Comparison of Closely Related Tanacetum-Family Plants.</title>
        <authorList>
            <person name="Yamashiro T."/>
            <person name="Shiraishi A."/>
            <person name="Nakayama K."/>
            <person name="Satake H."/>
        </authorList>
    </citation>
    <scope>NUCLEOTIDE SEQUENCE</scope>
</reference>
<comment type="caution">
    <text evidence="2">The sequence shown here is derived from an EMBL/GenBank/DDBJ whole genome shotgun (WGS) entry which is preliminary data.</text>
</comment>
<evidence type="ECO:0000313" key="3">
    <source>
        <dbReference type="Proteomes" id="UP001151760"/>
    </source>
</evidence>
<feature type="region of interest" description="Disordered" evidence="1">
    <location>
        <begin position="78"/>
        <end position="108"/>
    </location>
</feature>
<proteinExistence type="predicted"/>
<evidence type="ECO:0000256" key="1">
    <source>
        <dbReference type="SAM" id="MobiDB-lite"/>
    </source>
</evidence>
<evidence type="ECO:0000313" key="2">
    <source>
        <dbReference type="EMBL" id="GJU04456.1"/>
    </source>
</evidence>
<reference evidence="2" key="2">
    <citation type="submission" date="2022-01" db="EMBL/GenBank/DDBJ databases">
        <authorList>
            <person name="Yamashiro T."/>
            <person name="Shiraishi A."/>
            <person name="Satake H."/>
            <person name="Nakayama K."/>
        </authorList>
    </citation>
    <scope>NUCLEOTIDE SEQUENCE</scope>
</reference>
<gene>
    <name evidence="2" type="ORF">Tco_1120886</name>
</gene>
<sequence length="108" mass="11595">MIAEDLRTISSPSQTIGILLGMLRAGKAIESTTREHVRLRKQLSLTFEEMHQSMAPLHSMMSSATKINAQVVPPGTSLSTTIAQDAPSTSASSSTSDIHLPVQHQEIA</sequence>
<feature type="compositionally biased region" description="Polar residues" evidence="1">
    <location>
        <begin position="78"/>
        <end position="87"/>
    </location>
</feature>
<name>A0ABQ5IWH7_9ASTR</name>
<accession>A0ABQ5IWH7</accession>
<dbReference type="EMBL" id="BQNB010021250">
    <property type="protein sequence ID" value="GJU04456.1"/>
    <property type="molecule type" value="Genomic_DNA"/>
</dbReference>
<keyword evidence="3" id="KW-1185">Reference proteome</keyword>